<dbReference type="STRING" id="1122125.GCA_000423185_06438"/>
<dbReference type="SMART" id="SM01091">
    <property type="entry name" value="CorC_HlyC"/>
    <property type="match status" value="1"/>
</dbReference>
<accession>A0A211Z0A2</accession>
<evidence type="ECO:0000256" key="8">
    <source>
        <dbReference type="ARBA" id="ARBA00023136"/>
    </source>
</evidence>
<dbReference type="SUPFAM" id="SSF56176">
    <property type="entry name" value="FAD-binding/transporter-associated domain-like"/>
    <property type="match status" value="1"/>
</dbReference>
<sequence length="429" mass="47129">MSDDLVLLLYLAGIVALLLASAFFSGSETALTAASRARMHQLERHGLQRAGIVNRLREQKERLIGALLLGNTLVNILASSLATSLLVSVLGAPAVPVATVVMTALILIFSEVLPKTYAINHADRAALGIAPAVQAVVRLLGPVVRLVNWLVRGVLRLFGADPSRVGLADYVDELRGAIELHRGSEAEVAQERQMLRSILDLGDVYVSEIMTHRRSVEAIDAELTPREVVSAMLNSPHTRMPLCQGGLENIVGVLHAKDVLRALQAAGGDPDRLDIRRIATRPWFIPDTTSLLEQLHAFRTRREHFAIVVDEYGDLKGVVTLEDILEEIVGDIVDEHDLPVAGVRPQSNGTFLVDGTVTIRDLNRRFEWRLPDDEASTIAGLVLHEARHLPEVGQAFTFHGFRFEILRRQRNQITAVRVTPPAEVEPEEG</sequence>
<evidence type="ECO:0000313" key="15">
    <source>
        <dbReference type="Proteomes" id="UP000196655"/>
    </source>
</evidence>
<evidence type="ECO:0000256" key="5">
    <source>
        <dbReference type="ARBA" id="ARBA00022737"/>
    </source>
</evidence>
<dbReference type="InterPro" id="IPR036318">
    <property type="entry name" value="FAD-bd_PCMH-like_sf"/>
</dbReference>
<dbReference type="GO" id="GO:0005886">
    <property type="term" value="C:plasma membrane"/>
    <property type="evidence" value="ECO:0007669"/>
    <property type="project" value="UniProtKB-SubCell"/>
</dbReference>
<reference evidence="15" key="1">
    <citation type="submission" date="2017-05" db="EMBL/GenBank/DDBJ databases">
        <authorList>
            <person name="Macchi M."/>
            <person name="Festa S."/>
            <person name="Coppotelli B.M."/>
            <person name="Morelli I.S."/>
        </authorList>
    </citation>
    <scope>NUCLEOTIDE SEQUENCE [LARGE SCALE GENOMIC DNA]</scope>
    <source>
        <strain evidence="15">I</strain>
    </source>
</reference>
<evidence type="ECO:0000256" key="3">
    <source>
        <dbReference type="ARBA" id="ARBA00022475"/>
    </source>
</evidence>
<keyword evidence="5" id="KW-0677">Repeat</keyword>
<dbReference type="InterPro" id="IPR046342">
    <property type="entry name" value="CBS_dom_sf"/>
</dbReference>
<evidence type="ECO:0000259" key="12">
    <source>
        <dbReference type="PROSITE" id="PS51371"/>
    </source>
</evidence>
<dbReference type="InterPro" id="IPR000644">
    <property type="entry name" value="CBS_dom"/>
</dbReference>
<evidence type="ECO:0000256" key="11">
    <source>
        <dbReference type="SAM" id="Phobius"/>
    </source>
</evidence>
<dbReference type="PANTHER" id="PTHR22777">
    <property type="entry name" value="HEMOLYSIN-RELATED"/>
    <property type="match status" value="1"/>
</dbReference>
<dbReference type="SUPFAM" id="SSF54631">
    <property type="entry name" value="CBS-domain pair"/>
    <property type="match status" value="1"/>
</dbReference>
<keyword evidence="6 10" id="KW-1133">Transmembrane helix</keyword>
<feature type="transmembrane region" description="Helical" evidence="11">
    <location>
        <begin position="63"/>
        <end position="87"/>
    </location>
</feature>
<evidence type="ECO:0000256" key="9">
    <source>
        <dbReference type="PROSITE-ProRule" id="PRU00703"/>
    </source>
</evidence>
<dbReference type="Pfam" id="PF03471">
    <property type="entry name" value="CorC_HlyC"/>
    <property type="match status" value="1"/>
</dbReference>
<dbReference type="GO" id="GO:0050660">
    <property type="term" value="F:flavin adenine dinucleotide binding"/>
    <property type="evidence" value="ECO:0007669"/>
    <property type="project" value="InterPro"/>
</dbReference>
<feature type="domain" description="CNNM transmembrane" evidence="13">
    <location>
        <begin position="3"/>
        <end position="191"/>
    </location>
</feature>
<proteinExistence type="inferred from homology"/>
<comment type="caution">
    <text evidence="14">The sequence shown here is derived from an EMBL/GenBank/DDBJ whole genome shotgun (WGS) entry which is preliminary data.</text>
</comment>
<dbReference type="FunFam" id="3.10.580.10:FF:000002">
    <property type="entry name" value="Magnesium/cobalt efflux protein CorC"/>
    <property type="match status" value="1"/>
</dbReference>
<evidence type="ECO:0000256" key="10">
    <source>
        <dbReference type="PROSITE-ProRule" id="PRU01193"/>
    </source>
</evidence>
<dbReference type="SMART" id="SM00116">
    <property type="entry name" value="CBS"/>
    <property type="match status" value="2"/>
</dbReference>
<feature type="transmembrane region" description="Helical" evidence="11">
    <location>
        <begin position="6"/>
        <end position="26"/>
    </location>
</feature>
<dbReference type="InterPro" id="IPR002550">
    <property type="entry name" value="CNNM"/>
</dbReference>
<keyword evidence="3" id="KW-1003">Cell membrane</keyword>
<evidence type="ECO:0000256" key="1">
    <source>
        <dbReference type="ARBA" id="ARBA00004651"/>
    </source>
</evidence>
<dbReference type="AlphaFoldDB" id="A0A211Z0A2"/>
<evidence type="ECO:0000256" key="2">
    <source>
        <dbReference type="ARBA" id="ARBA00006446"/>
    </source>
</evidence>
<dbReference type="Proteomes" id="UP000196655">
    <property type="component" value="Unassembled WGS sequence"/>
</dbReference>
<evidence type="ECO:0000313" key="14">
    <source>
        <dbReference type="EMBL" id="OWJ58644.1"/>
    </source>
</evidence>
<dbReference type="Pfam" id="PF00571">
    <property type="entry name" value="CBS"/>
    <property type="match status" value="2"/>
</dbReference>
<comment type="subcellular location">
    <subcellularLocation>
        <location evidence="1">Cell membrane</location>
        <topology evidence="1">Multi-pass membrane protein</topology>
    </subcellularLocation>
</comment>
<dbReference type="Gene3D" id="3.30.465.10">
    <property type="match status" value="1"/>
</dbReference>
<dbReference type="PROSITE" id="PS51371">
    <property type="entry name" value="CBS"/>
    <property type="match status" value="2"/>
</dbReference>
<name>A0A211Z0A2_9PROT</name>
<dbReference type="InterPro" id="IPR005170">
    <property type="entry name" value="Transptr-assoc_dom"/>
</dbReference>
<dbReference type="Pfam" id="PF01595">
    <property type="entry name" value="CNNM"/>
    <property type="match status" value="1"/>
</dbReference>
<dbReference type="RefSeq" id="WP_088157133.1">
    <property type="nucleotide sequence ID" value="NZ_NHON01000130.1"/>
</dbReference>
<dbReference type="EMBL" id="NHON01000130">
    <property type="protein sequence ID" value="OWJ58644.1"/>
    <property type="molecule type" value="Genomic_DNA"/>
</dbReference>
<dbReference type="PROSITE" id="PS51846">
    <property type="entry name" value="CNNM"/>
    <property type="match status" value="1"/>
</dbReference>
<dbReference type="InterPro" id="IPR044751">
    <property type="entry name" value="Ion_transp-like_CBS"/>
</dbReference>
<dbReference type="Gene3D" id="3.10.580.10">
    <property type="entry name" value="CBS-domain"/>
    <property type="match status" value="1"/>
</dbReference>
<keyword evidence="15" id="KW-1185">Reference proteome</keyword>
<comment type="similarity">
    <text evidence="2">Belongs to the UPF0053 family. Hemolysin C subfamily.</text>
</comment>
<feature type="transmembrane region" description="Helical" evidence="11">
    <location>
        <begin position="93"/>
        <end position="114"/>
    </location>
</feature>
<evidence type="ECO:0000256" key="7">
    <source>
        <dbReference type="ARBA" id="ARBA00023122"/>
    </source>
</evidence>
<evidence type="ECO:0008006" key="16">
    <source>
        <dbReference type="Google" id="ProtNLM"/>
    </source>
</evidence>
<keyword evidence="7 9" id="KW-0129">CBS domain</keyword>
<evidence type="ECO:0000256" key="4">
    <source>
        <dbReference type="ARBA" id="ARBA00022692"/>
    </source>
</evidence>
<protein>
    <recommendedName>
        <fullName evidence="16">Magnesium/cobalt efflux protein</fullName>
    </recommendedName>
</protein>
<gene>
    <name evidence="14" type="ORF">BWR60_33180</name>
</gene>
<keyword evidence="8 10" id="KW-0472">Membrane</keyword>
<feature type="domain" description="CBS" evidence="12">
    <location>
        <begin position="278"/>
        <end position="338"/>
    </location>
</feature>
<dbReference type="PANTHER" id="PTHR22777:SF32">
    <property type="entry name" value="UPF0053 INNER MEMBRANE PROTEIN YFJD"/>
    <property type="match status" value="1"/>
</dbReference>
<evidence type="ECO:0000259" key="13">
    <source>
        <dbReference type="PROSITE" id="PS51846"/>
    </source>
</evidence>
<organism evidence="14 15">
    <name type="scientific">Inquilinus limosus</name>
    <dbReference type="NCBI Taxonomy" id="171674"/>
    <lineage>
        <taxon>Bacteria</taxon>
        <taxon>Pseudomonadati</taxon>
        <taxon>Pseudomonadota</taxon>
        <taxon>Alphaproteobacteria</taxon>
        <taxon>Rhodospirillales</taxon>
        <taxon>Rhodospirillaceae</taxon>
        <taxon>Inquilinus</taxon>
    </lineage>
</organism>
<keyword evidence="4 10" id="KW-0812">Transmembrane</keyword>
<dbReference type="CDD" id="cd04590">
    <property type="entry name" value="CBS_pair_CorC_HlyC_assoc"/>
    <property type="match status" value="1"/>
</dbReference>
<feature type="domain" description="CBS" evidence="12">
    <location>
        <begin position="210"/>
        <end position="270"/>
    </location>
</feature>
<dbReference type="InterPro" id="IPR016169">
    <property type="entry name" value="FAD-bd_PCMH_sub2"/>
</dbReference>
<dbReference type="OrthoDB" id="9805314at2"/>
<evidence type="ECO:0000256" key="6">
    <source>
        <dbReference type="ARBA" id="ARBA00022989"/>
    </source>
</evidence>